<dbReference type="EMBL" id="JAEQMG010000169">
    <property type="protein sequence ID" value="MBK6090019.1"/>
    <property type="molecule type" value="Genomic_DNA"/>
</dbReference>
<name>A0A934WU51_9FIRM</name>
<keyword evidence="2" id="KW-1185">Reference proteome</keyword>
<reference evidence="1" key="1">
    <citation type="submission" date="2021-01" db="EMBL/GenBank/DDBJ databases">
        <title>Genome public.</title>
        <authorList>
            <person name="Liu C."/>
            <person name="Sun Q."/>
        </authorList>
    </citation>
    <scope>NUCLEOTIDE SEQUENCE</scope>
    <source>
        <strain evidence="1">M6</strain>
    </source>
</reference>
<dbReference type="RefSeq" id="WP_201428713.1">
    <property type="nucleotide sequence ID" value="NZ_JAEQMG010000169.1"/>
</dbReference>
<dbReference type="AlphaFoldDB" id="A0A934WU51"/>
<comment type="caution">
    <text evidence="1">The sequence shown here is derived from an EMBL/GenBank/DDBJ whole genome shotgun (WGS) entry which is preliminary data.</text>
</comment>
<gene>
    <name evidence="1" type="ORF">JKK62_15445</name>
</gene>
<evidence type="ECO:0000313" key="2">
    <source>
        <dbReference type="Proteomes" id="UP000633365"/>
    </source>
</evidence>
<protein>
    <recommendedName>
        <fullName evidence="3">DUF4365 domain-containing protein</fullName>
    </recommendedName>
</protein>
<proteinExistence type="predicted"/>
<sequence length="588" mass="69238">MLKPSNTKIEQKAINALESVIDAHMTMDYEFNTHDKEIFWDGYIYLYRKSDGNQSKRDFEGRVPVQIKGHCDNGQRYINKQKIHYAVSLEDLKAYATEKGVLYFQIFMNDGHTQIFYSSLYPSKIADYLEEAKKRHNEKNINIPFIKLEKDPAVLYIVAKQFNEEALKQGSAYNPLVQDRIRKEDFDKITSINLSVIGAKNPYEALLRLSTGDVCIYGTTKDDKYPRPIEWQDESIFYIEEDIHQDISVNGKIYYHHYSVFSGSEGEKVLKLSPNLTINLEKHRIELQYKAVTSLKEIYTDASFLLHINDNKAFSIAGHILPMNATLKQEFHEKLRFQIDLYELLEKIGFNLSTAWSQLTDQQFLQLKNLVQVYYNCFSNQYKEIYYKYLWSFDGKNIPIIIQKNDNSVELLNGVYTEKLAVFMRDDDSDEIGYRMPLFFNIDVNVLSNLYFYDYNLLREQINNCDINSKSKHQLNNCVLHLINVFDLNNDLNFLDLAEYLLRKLDYPKNDSCFLLNSMQIKKRRGLFCSDDIEILKSIEDDDKRIQFGKYVLLEDKTTALELFDQFSKCDKDYYKTLPIYRLYSQLE</sequence>
<evidence type="ECO:0000313" key="1">
    <source>
        <dbReference type="EMBL" id="MBK6090019.1"/>
    </source>
</evidence>
<organism evidence="1 2">
    <name type="scientific">Ruminococcus difficilis</name>
    <dbReference type="NCBI Taxonomy" id="2763069"/>
    <lineage>
        <taxon>Bacteria</taxon>
        <taxon>Bacillati</taxon>
        <taxon>Bacillota</taxon>
        <taxon>Clostridia</taxon>
        <taxon>Eubacteriales</taxon>
        <taxon>Oscillospiraceae</taxon>
        <taxon>Ruminococcus</taxon>
    </lineage>
</organism>
<evidence type="ECO:0008006" key="3">
    <source>
        <dbReference type="Google" id="ProtNLM"/>
    </source>
</evidence>
<accession>A0A934WU51</accession>
<dbReference type="Proteomes" id="UP000633365">
    <property type="component" value="Unassembled WGS sequence"/>
</dbReference>